<dbReference type="PANTHER" id="PTHR43236:SF2">
    <property type="entry name" value="BLL0069 PROTEIN"/>
    <property type="match status" value="1"/>
</dbReference>
<dbReference type="EMBL" id="CP034188">
    <property type="protein sequence ID" value="AZI45282.1"/>
    <property type="molecule type" value="Genomic_DNA"/>
</dbReference>
<proteinExistence type="predicted"/>
<protein>
    <submittedName>
        <fullName evidence="2">ImmA/IrrE family metallo-endopeptidase</fullName>
    </submittedName>
</protein>
<evidence type="ECO:0000313" key="3">
    <source>
        <dbReference type="Proteomes" id="UP000276417"/>
    </source>
</evidence>
<dbReference type="InterPro" id="IPR052345">
    <property type="entry name" value="Rad_response_metalloprotease"/>
</dbReference>
<dbReference type="PANTHER" id="PTHR43236">
    <property type="entry name" value="ANTITOXIN HIGA1"/>
    <property type="match status" value="1"/>
</dbReference>
<geneLocation type="plasmid" evidence="2 3">
    <name>unnamed4</name>
</geneLocation>
<evidence type="ECO:0000313" key="2">
    <source>
        <dbReference type="EMBL" id="AZI45282.1"/>
    </source>
</evidence>
<keyword evidence="3" id="KW-1185">Reference proteome</keyword>
<dbReference type="RefSeq" id="WP_124875735.1">
    <property type="nucleotide sequence ID" value="NZ_CP034188.1"/>
</dbReference>
<dbReference type="KEGG" id="dph:EHF33_20445"/>
<gene>
    <name evidence="2" type="ORF">EHF33_20445</name>
</gene>
<organism evidence="2 3">
    <name type="scientific">Deinococcus psychrotolerans</name>
    <dbReference type="NCBI Taxonomy" id="2489213"/>
    <lineage>
        <taxon>Bacteria</taxon>
        <taxon>Thermotogati</taxon>
        <taxon>Deinococcota</taxon>
        <taxon>Deinococci</taxon>
        <taxon>Deinococcales</taxon>
        <taxon>Deinococcaceae</taxon>
        <taxon>Deinococcus</taxon>
    </lineage>
</organism>
<name>A0A3G8YJ61_9DEIO</name>
<dbReference type="Proteomes" id="UP000276417">
    <property type="component" value="Plasmid unnamed4"/>
</dbReference>
<dbReference type="AlphaFoldDB" id="A0A3G8YJ61"/>
<sequence>MIEQLKLDFSSREVSSRVNPLALFAKLNGATSPERAMKDLCRRARLYCHMHEPPFGLMNVTRMLKVEVERSKHLPAKIRGRLERRATGYVIVVNEYLSWRRLRSTVAHELGHVLLYRSLSRHPEAISALREPEQWAHVEALCDLAAAELLMPLDDLWGFAFPDILSVYNSELHMSLYDRYLVSYTALFKRHLDLGVDLVLLWRAIPSTMLTWRISSAYHKGNYFIPPGMSATKHLFPNILDGINLDESGWRITAPEMQFTFQGRVLEGECAIVDSTPRRAQPLFEGFRVADEPNLSLGAVMLMRFKS</sequence>
<evidence type="ECO:0000259" key="1">
    <source>
        <dbReference type="Pfam" id="PF06114"/>
    </source>
</evidence>
<accession>A0A3G8YJ61</accession>
<dbReference type="InterPro" id="IPR010359">
    <property type="entry name" value="IrrE_HExxH"/>
</dbReference>
<dbReference type="Gene3D" id="1.10.10.2910">
    <property type="match status" value="1"/>
</dbReference>
<reference evidence="2 3" key="1">
    <citation type="submission" date="2018-11" db="EMBL/GenBank/DDBJ databases">
        <title>Deinococcus shelandsis sp. nov., isolated from South Shetland Islands soil of Antarctica.</title>
        <authorList>
            <person name="Tian J."/>
        </authorList>
    </citation>
    <scope>NUCLEOTIDE SEQUENCE [LARGE SCALE GENOMIC DNA]</scope>
    <source>
        <strain evidence="2 3">S14-83T</strain>
        <plasmid evidence="2 3">unnamed4</plasmid>
    </source>
</reference>
<dbReference type="OrthoDB" id="9794834at2"/>
<keyword evidence="2" id="KW-0614">Plasmid</keyword>
<feature type="domain" description="IrrE N-terminal-like" evidence="1">
    <location>
        <begin position="68"/>
        <end position="186"/>
    </location>
</feature>
<dbReference type="Pfam" id="PF06114">
    <property type="entry name" value="Peptidase_M78"/>
    <property type="match status" value="1"/>
</dbReference>